<name>A0AAX0U8G7_BURPE</name>
<keyword evidence="1" id="KW-0808">Transferase</keyword>
<sequence>MRPAAPSAEKIERNAMRFFADFFSLESISIRSFIYFSGRTTIRKR</sequence>
<dbReference type="GO" id="GO:0016746">
    <property type="term" value="F:acyltransferase activity"/>
    <property type="evidence" value="ECO:0007669"/>
    <property type="project" value="UniProtKB-KW"/>
</dbReference>
<proteinExistence type="predicted"/>
<evidence type="ECO:0000313" key="1">
    <source>
        <dbReference type="EMBL" id="PJO64923.1"/>
    </source>
</evidence>
<comment type="caution">
    <text evidence="1">The sequence shown here is derived from an EMBL/GenBank/DDBJ whole genome shotgun (WGS) entry which is preliminary data.</text>
</comment>
<keyword evidence="1" id="KW-0012">Acyltransferase</keyword>
<dbReference type="Proteomes" id="UP000231878">
    <property type="component" value="Unassembled WGS sequence"/>
</dbReference>
<organism evidence="1 2">
    <name type="scientific">Burkholderia pseudomallei</name>
    <name type="common">Pseudomonas pseudomallei</name>
    <dbReference type="NCBI Taxonomy" id="28450"/>
    <lineage>
        <taxon>Bacteria</taxon>
        <taxon>Pseudomonadati</taxon>
        <taxon>Pseudomonadota</taxon>
        <taxon>Betaproteobacteria</taxon>
        <taxon>Burkholderiales</taxon>
        <taxon>Burkholderiaceae</taxon>
        <taxon>Burkholderia</taxon>
        <taxon>pseudomallei group</taxon>
    </lineage>
</organism>
<evidence type="ECO:0000313" key="2">
    <source>
        <dbReference type="Proteomes" id="UP000231878"/>
    </source>
</evidence>
<dbReference type="EMBL" id="PHRB01000017">
    <property type="protein sequence ID" value="PJO64923.1"/>
    <property type="molecule type" value="Genomic_DNA"/>
</dbReference>
<protein>
    <submittedName>
        <fullName evidence="1">Acyltransferase</fullName>
    </submittedName>
</protein>
<reference evidence="1 2" key="1">
    <citation type="submission" date="2017-11" db="EMBL/GenBank/DDBJ databases">
        <title>Molecular characterization of Burkholderia pseudomallei and closely related isolates from Vietnam.</title>
        <authorList>
            <person name="Ustinov D.V."/>
            <person name="Antonov A.S."/>
            <person name="Avdusheva E.F."/>
            <person name="Shpak I.M."/>
            <person name="Zakharova I.B."/>
            <person name="Thi L.A."/>
            <person name="Teteryatnikova N."/>
            <person name="Lopasteyskaya Y.A."/>
            <person name="Kuzyutina J.A."/>
            <person name="Ngo T.N."/>
            <person name="Victorov D.V."/>
        </authorList>
    </citation>
    <scope>NUCLEOTIDE SEQUENCE [LARGE SCALE GENOMIC DNA]</scope>
    <source>
        <strain evidence="1 2">V1512</strain>
    </source>
</reference>
<dbReference type="AlphaFoldDB" id="A0AAX0U8G7"/>
<gene>
    <name evidence="1" type="ORF">CWD88_18395</name>
</gene>
<accession>A0AAX0U8G7</accession>